<name>A0A7S3M746_9STRA</name>
<dbReference type="AlphaFoldDB" id="A0A7S3M746"/>
<reference evidence="2" key="1">
    <citation type="submission" date="2021-01" db="EMBL/GenBank/DDBJ databases">
        <authorList>
            <person name="Corre E."/>
            <person name="Pelletier E."/>
            <person name="Niang G."/>
            <person name="Scheremetjew M."/>
            <person name="Finn R."/>
            <person name="Kale V."/>
            <person name="Holt S."/>
            <person name="Cochrane G."/>
            <person name="Meng A."/>
            <person name="Brown T."/>
            <person name="Cohen L."/>
        </authorList>
    </citation>
    <scope>NUCLEOTIDE SEQUENCE</scope>
    <source>
        <strain evidence="2">CCAP 955/1</strain>
    </source>
</reference>
<proteinExistence type="predicted"/>
<evidence type="ECO:0000313" key="2">
    <source>
        <dbReference type="EMBL" id="CAE0284415.1"/>
    </source>
</evidence>
<gene>
    <name evidence="2" type="ORF">SELO1098_LOCUS13256</name>
</gene>
<evidence type="ECO:0000256" key="1">
    <source>
        <dbReference type="SAM" id="MobiDB-lite"/>
    </source>
</evidence>
<feature type="compositionally biased region" description="Basic and acidic residues" evidence="1">
    <location>
        <begin position="36"/>
        <end position="53"/>
    </location>
</feature>
<feature type="region of interest" description="Disordered" evidence="1">
    <location>
        <begin position="1"/>
        <end position="53"/>
    </location>
</feature>
<protein>
    <recommendedName>
        <fullName evidence="3">FCP1 homology domain-containing protein</fullName>
    </recommendedName>
</protein>
<sequence>MASESSKRKRPRPAASDPPPVAESLGGLYDFLPPPDPERDAEAKVKAVKKERPKLPPEDRSKVVFLDVDGVLLAAGSVETIFIDGVALPIRERMTENDFGAAALESLRSILVRTGATLVLSSEWRRTASMRDAIGGVLRSRECPQLREFTPVLKPRPDLEKHDPAIVWCERRAREIGAWLKQHPEVTSYVALDDLDFNWADSVRAVGTPHMKPRSVLTNAQHCLTEVGAEEAVRILLNPPHLTEDEQAAAIAEAIRATNEGLMNGELR</sequence>
<dbReference type="EMBL" id="HBIC01026608">
    <property type="protein sequence ID" value="CAE0284415.1"/>
    <property type="molecule type" value="Transcribed_RNA"/>
</dbReference>
<dbReference type="Pfam" id="PF18143">
    <property type="entry name" value="HAD_SAK_2"/>
    <property type="match status" value="1"/>
</dbReference>
<accession>A0A7S3M746</accession>
<organism evidence="2">
    <name type="scientific">Spumella elongata</name>
    <dbReference type="NCBI Taxonomy" id="89044"/>
    <lineage>
        <taxon>Eukaryota</taxon>
        <taxon>Sar</taxon>
        <taxon>Stramenopiles</taxon>
        <taxon>Ochrophyta</taxon>
        <taxon>Chrysophyceae</taxon>
        <taxon>Chromulinales</taxon>
        <taxon>Chromulinaceae</taxon>
        <taxon>Spumella</taxon>
    </lineage>
</organism>
<evidence type="ECO:0008006" key="3">
    <source>
        <dbReference type="Google" id="ProtNLM"/>
    </source>
</evidence>